<comment type="caution">
    <text evidence="2">The sequence shown here is derived from an EMBL/GenBank/DDBJ whole genome shotgun (WGS) entry which is preliminary data.</text>
</comment>
<dbReference type="AlphaFoldDB" id="A0A3A5KCH5"/>
<dbReference type="Proteomes" id="UP000272706">
    <property type="component" value="Unassembled WGS sequence"/>
</dbReference>
<name>A0A3A5KCH5_9HYPH</name>
<gene>
    <name evidence="2" type="ORF">D3227_25635</name>
</gene>
<reference evidence="2 3" key="1">
    <citation type="submission" date="2018-09" db="EMBL/GenBank/DDBJ databases">
        <title>Mesorhizobium carmichaelinearum sp. nov. isolated from Carmichaelinea spp. root nodules in New Zealand.</title>
        <authorList>
            <person name="De Meyer S.E."/>
        </authorList>
    </citation>
    <scope>NUCLEOTIDE SEQUENCE [LARGE SCALE GENOMIC DNA]</scope>
    <source>
        <strain evidence="2 3">ICMP19557</strain>
    </source>
</reference>
<evidence type="ECO:0000313" key="3">
    <source>
        <dbReference type="Proteomes" id="UP000272706"/>
    </source>
</evidence>
<protein>
    <submittedName>
        <fullName evidence="2">Uncharacterized protein</fullName>
    </submittedName>
</protein>
<dbReference type="OrthoDB" id="9800694at2"/>
<feature type="compositionally biased region" description="Basic and acidic residues" evidence="1">
    <location>
        <begin position="98"/>
        <end position="117"/>
    </location>
</feature>
<proteinExistence type="predicted"/>
<dbReference type="RefSeq" id="WP_120017068.1">
    <property type="nucleotide sequence ID" value="NZ_QZWZ01000024.1"/>
</dbReference>
<dbReference type="EMBL" id="QZWZ01000024">
    <property type="protein sequence ID" value="RJT32784.1"/>
    <property type="molecule type" value="Genomic_DNA"/>
</dbReference>
<evidence type="ECO:0000313" key="2">
    <source>
        <dbReference type="EMBL" id="RJT32784.1"/>
    </source>
</evidence>
<organism evidence="2 3">
    <name type="scientific">Mesorhizobium waimense</name>
    <dbReference type="NCBI Taxonomy" id="1300307"/>
    <lineage>
        <taxon>Bacteria</taxon>
        <taxon>Pseudomonadati</taxon>
        <taxon>Pseudomonadota</taxon>
        <taxon>Alphaproteobacteria</taxon>
        <taxon>Hyphomicrobiales</taxon>
        <taxon>Phyllobacteriaceae</taxon>
        <taxon>Mesorhizobium</taxon>
    </lineage>
</organism>
<accession>A0A3A5KCH5</accession>
<evidence type="ECO:0000256" key="1">
    <source>
        <dbReference type="SAM" id="MobiDB-lite"/>
    </source>
</evidence>
<sequence length="144" mass="16506">MKAPYNFDHIRSKNGEPLTEWFVRIIEWAISESKGSQGRIRYALHQLERMARDEGIAEGRREVQARMDMETAKLRKRIADLDLFLKASVSRIEAEEARQKAAEGMRNRASERAETKHGVPTNTSDAIDNLSLPKPLFTNTVRPK</sequence>
<keyword evidence="3" id="KW-1185">Reference proteome</keyword>
<feature type="region of interest" description="Disordered" evidence="1">
    <location>
        <begin position="98"/>
        <end position="144"/>
    </location>
</feature>